<gene>
    <name evidence="1" type="ORF">HNY73_006507</name>
</gene>
<dbReference type="PANTHER" id="PTHR46060:SF1">
    <property type="entry name" value="MARINER MOS1 TRANSPOSASE-LIKE PROTEIN"/>
    <property type="match status" value="1"/>
</dbReference>
<dbReference type="EMBL" id="JABXBU010000012">
    <property type="protein sequence ID" value="KAF8788472.1"/>
    <property type="molecule type" value="Genomic_DNA"/>
</dbReference>
<keyword evidence="2" id="KW-1185">Reference proteome</keyword>
<accession>A0A8T0FDS2</accession>
<name>A0A8T0FDS2_ARGBR</name>
<protein>
    <submittedName>
        <fullName evidence="1">Uncharacterized protein</fullName>
    </submittedName>
</protein>
<proteinExistence type="predicted"/>
<evidence type="ECO:0000313" key="2">
    <source>
        <dbReference type="Proteomes" id="UP000807504"/>
    </source>
</evidence>
<reference evidence="1" key="2">
    <citation type="submission" date="2020-06" db="EMBL/GenBank/DDBJ databases">
        <authorList>
            <person name="Sheffer M."/>
        </authorList>
    </citation>
    <scope>NUCLEOTIDE SEQUENCE</scope>
</reference>
<reference evidence="1" key="1">
    <citation type="journal article" date="2020" name="bioRxiv">
        <title>Chromosome-level reference genome of the European wasp spider Argiope bruennichi: a resource for studies on range expansion and evolutionary adaptation.</title>
        <authorList>
            <person name="Sheffer M.M."/>
            <person name="Hoppe A."/>
            <person name="Krehenwinkel H."/>
            <person name="Uhl G."/>
            <person name="Kuss A.W."/>
            <person name="Jensen L."/>
            <person name="Jensen C."/>
            <person name="Gillespie R.G."/>
            <person name="Hoff K.J."/>
            <person name="Prost S."/>
        </authorList>
    </citation>
    <scope>NUCLEOTIDE SEQUENCE</scope>
</reference>
<dbReference type="InterPro" id="IPR052709">
    <property type="entry name" value="Transposase-MT_Hybrid"/>
</dbReference>
<sequence length="168" mass="18646">MVQRVGDNRRVVIAHMAKNLGISVSSAHSIVRHQMDYHKSCSRWVPYSLSSEDKGAGFAASLEFLQRYSSKGNDSLSCIITGDETRVTPFTQGTKQASMEWRHTSSPVRANSKVPQSTGKVMAAVSPIVKELSTPSLCRRALPLMLSRAYGETLRCLRKAGKNKRHRK</sequence>
<organism evidence="1 2">
    <name type="scientific">Argiope bruennichi</name>
    <name type="common">Wasp spider</name>
    <name type="synonym">Aranea bruennichi</name>
    <dbReference type="NCBI Taxonomy" id="94029"/>
    <lineage>
        <taxon>Eukaryota</taxon>
        <taxon>Metazoa</taxon>
        <taxon>Ecdysozoa</taxon>
        <taxon>Arthropoda</taxon>
        <taxon>Chelicerata</taxon>
        <taxon>Arachnida</taxon>
        <taxon>Araneae</taxon>
        <taxon>Araneomorphae</taxon>
        <taxon>Entelegynae</taxon>
        <taxon>Araneoidea</taxon>
        <taxon>Araneidae</taxon>
        <taxon>Argiope</taxon>
    </lineage>
</organism>
<dbReference type="Proteomes" id="UP000807504">
    <property type="component" value="Unassembled WGS sequence"/>
</dbReference>
<evidence type="ECO:0000313" key="1">
    <source>
        <dbReference type="EMBL" id="KAF8788472.1"/>
    </source>
</evidence>
<dbReference type="GO" id="GO:0003676">
    <property type="term" value="F:nucleic acid binding"/>
    <property type="evidence" value="ECO:0007669"/>
    <property type="project" value="InterPro"/>
</dbReference>
<dbReference type="InterPro" id="IPR036397">
    <property type="entry name" value="RNaseH_sf"/>
</dbReference>
<dbReference type="Gene3D" id="3.30.420.10">
    <property type="entry name" value="Ribonuclease H-like superfamily/Ribonuclease H"/>
    <property type="match status" value="1"/>
</dbReference>
<comment type="caution">
    <text evidence="1">The sequence shown here is derived from an EMBL/GenBank/DDBJ whole genome shotgun (WGS) entry which is preliminary data.</text>
</comment>
<dbReference type="PANTHER" id="PTHR46060">
    <property type="entry name" value="MARINER MOS1 TRANSPOSASE-LIKE PROTEIN"/>
    <property type="match status" value="1"/>
</dbReference>
<dbReference type="AlphaFoldDB" id="A0A8T0FDS2"/>